<dbReference type="GO" id="GO:0006366">
    <property type="term" value="P:transcription by RNA polymerase II"/>
    <property type="evidence" value="ECO:0007669"/>
    <property type="project" value="TreeGrafter"/>
</dbReference>
<dbReference type="InterPro" id="IPR022842">
    <property type="entry name" value="RNAP_Rpo3/Rpb3/RPAC1"/>
</dbReference>
<keyword evidence="6" id="KW-1185">Reference proteome</keyword>
<dbReference type="HAMAP" id="MF_00320">
    <property type="entry name" value="RNApol_arch_Rpo3"/>
    <property type="match status" value="1"/>
</dbReference>
<dbReference type="RefSeq" id="XP_004035127.1">
    <property type="nucleotide sequence ID" value="XM_004035079.1"/>
</dbReference>
<dbReference type="SUPFAM" id="SSF56553">
    <property type="entry name" value="Insert subdomain of RNA polymerase alpha subunit"/>
    <property type="match status" value="1"/>
</dbReference>
<organism evidence="5 6">
    <name type="scientific">Ichthyophthirius multifiliis</name>
    <name type="common">White spot disease agent</name>
    <name type="synonym">Ich</name>
    <dbReference type="NCBI Taxonomy" id="5932"/>
    <lineage>
        <taxon>Eukaryota</taxon>
        <taxon>Sar</taxon>
        <taxon>Alveolata</taxon>
        <taxon>Ciliophora</taxon>
        <taxon>Intramacronucleata</taxon>
        <taxon>Oligohymenophorea</taxon>
        <taxon>Hymenostomatida</taxon>
        <taxon>Ophryoglenina</taxon>
        <taxon>Ichthyophthirius</taxon>
    </lineage>
</organism>
<dbReference type="InterPro" id="IPR011263">
    <property type="entry name" value="DNA-dir_RNA_pol_RpoA/D/Rpb3"/>
</dbReference>
<evidence type="ECO:0000313" key="5">
    <source>
        <dbReference type="EMBL" id="EGR31641.1"/>
    </source>
</evidence>
<keyword evidence="1" id="KW-0240">DNA-directed RNA polymerase</keyword>
<dbReference type="OrthoDB" id="270173at2759"/>
<protein>
    <recommendedName>
        <fullName evidence="4">DNA-directed RNA polymerase RpoA/D/Rpb3-type domain-containing protein</fullName>
    </recommendedName>
</protein>
<dbReference type="PROSITE" id="PS00198">
    <property type="entry name" value="4FE4S_FER_1"/>
    <property type="match status" value="1"/>
</dbReference>
<dbReference type="GeneID" id="14907787"/>
<dbReference type="eggNOG" id="KOG1522">
    <property type="taxonomic scope" value="Eukaryota"/>
</dbReference>
<evidence type="ECO:0000256" key="1">
    <source>
        <dbReference type="ARBA" id="ARBA00022478"/>
    </source>
</evidence>
<dbReference type="GO" id="GO:0046983">
    <property type="term" value="F:protein dimerization activity"/>
    <property type="evidence" value="ECO:0007669"/>
    <property type="project" value="InterPro"/>
</dbReference>
<dbReference type="GO" id="GO:0003899">
    <property type="term" value="F:DNA-directed RNA polymerase activity"/>
    <property type="evidence" value="ECO:0007669"/>
    <property type="project" value="InterPro"/>
</dbReference>
<dbReference type="InterPro" id="IPR011262">
    <property type="entry name" value="DNA-dir_RNA_pol_insert"/>
</dbReference>
<dbReference type="Gene3D" id="2.170.120.12">
    <property type="entry name" value="DNA-directed RNA polymerase, insert domain"/>
    <property type="match status" value="1"/>
</dbReference>
<dbReference type="Gene3D" id="3.30.1360.10">
    <property type="entry name" value="RNA polymerase, RBP11-like subunit"/>
    <property type="match status" value="1"/>
</dbReference>
<evidence type="ECO:0000256" key="2">
    <source>
        <dbReference type="ARBA" id="ARBA00023163"/>
    </source>
</evidence>
<dbReference type="STRING" id="857967.G0QT24"/>
<accession>G0QT24</accession>
<evidence type="ECO:0000313" key="6">
    <source>
        <dbReference type="Proteomes" id="UP000008983"/>
    </source>
</evidence>
<dbReference type="Pfam" id="PF01193">
    <property type="entry name" value="RNA_pol_L"/>
    <property type="match status" value="1"/>
</dbReference>
<evidence type="ECO:0000259" key="4">
    <source>
        <dbReference type="SMART" id="SM00662"/>
    </source>
</evidence>
<comment type="similarity">
    <text evidence="3">Belongs to the archaeal Rpo3/eukaryotic RPB3 RNA polymerase subunit family.</text>
</comment>
<dbReference type="Pfam" id="PF01000">
    <property type="entry name" value="RNA_pol_A_bac"/>
    <property type="match status" value="1"/>
</dbReference>
<dbReference type="PANTHER" id="PTHR11800">
    <property type="entry name" value="DNA-DIRECTED RNA POLYMERASE"/>
    <property type="match status" value="1"/>
</dbReference>
<dbReference type="NCBIfam" id="NF001988">
    <property type="entry name" value="PRK00783.1"/>
    <property type="match status" value="1"/>
</dbReference>
<dbReference type="InParanoid" id="G0QT24"/>
<dbReference type="OMA" id="DETKFHF"/>
<proteinExistence type="inferred from homology"/>
<dbReference type="InterPro" id="IPR036643">
    <property type="entry name" value="RNApol_insert_sf"/>
</dbReference>
<dbReference type="GO" id="GO:0005665">
    <property type="term" value="C:RNA polymerase II, core complex"/>
    <property type="evidence" value="ECO:0007669"/>
    <property type="project" value="TreeGrafter"/>
</dbReference>
<keyword evidence="2" id="KW-0804">Transcription</keyword>
<feature type="domain" description="DNA-directed RNA polymerase RpoA/D/Rpb3-type" evidence="4">
    <location>
        <begin position="15"/>
        <end position="301"/>
    </location>
</feature>
<evidence type="ECO:0000256" key="3">
    <source>
        <dbReference type="ARBA" id="ARBA00025804"/>
    </source>
</evidence>
<dbReference type="InterPro" id="IPR050518">
    <property type="entry name" value="Rpo3/RPB3_RNA_Pol_subunit"/>
</dbReference>
<dbReference type="InterPro" id="IPR036603">
    <property type="entry name" value="RBP11-like"/>
</dbReference>
<name>G0QT24_ICHMU</name>
<dbReference type="EMBL" id="GL983838">
    <property type="protein sequence ID" value="EGR31641.1"/>
    <property type="molecule type" value="Genomic_DNA"/>
</dbReference>
<dbReference type="SUPFAM" id="SSF55257">
    <property type="entry name" value="RBP11-like subunits of RNA polymerase"/>
    <property type="match status" value="1"/>
</dbReference>
<reference evidence="5 6" key="1">
    <citation type="submission" date="2011-07" db="EMBL/GenBank/DDBJ databases">
        <authorList>
            <person name="Coyne R."/>
            <person name="Brami D."/>
            <person name="Johnson J."/>
            <person name="Hostetler J."/>
            <person name="Hannick L."/>
            <person name="Clark T."/>
            <person name="Cassidy-Hanley D."/>
            <person name="Inman J."/>
        </authorList>
    </citation>
    <scope>NUCLEOTIDE SEQUENCE [LARGE SCALE GENOMIC DNA]</scope>
    <source>
        <strain evidence="5 6">G5</strain>
    </source>
</reference>
<dbReference type="AlphaFoldDB" id="G0QT24"/>
<dbReference type="Proteomes" id="UP000008983">
    <property type="component" value="Unassembled WGS sequence"/>
</dbReference>
<gene>
    <name evidence="5" type="ORF">IMG5_105540</name>
</gene>
<dbReference type="InterPro" id="IPR017900">
    <property type="entry name" value="4Fe4S_Fe_S_CS"/>
</dbReference>
<sequence length="307" mass="35378">MEEIKITITDLQEQKVDFILENCEVALANSLRRILLAEVETIAIQNVKVYENTSCLPDEYIAHRVGLIPLISANVDNFNYIWNCDCKGSSEGQECDRCAVHFVLKVQNQGNTTMEVTSLDLKEKFMNSDEDAVRPVKFYSIVPDQMGRQQEVGIPIVKLSKNQQIHFECEAMKGIGKMHSKWSAVSVASFKIEPLIKFSDDIQQLTREQKKQIVDCCPVKVYEINQENDQLEIANLQKCMFCDECVFKCEEEIKKPKLIKIDHNKNKFIFQVETTGVLKPVDVLNRAFRALKEKLVFMKNQIEQYQV</sequence>
<dbReference type="PANTHER" id="PTHR11800:SF2">
    <property type="entry name" value="DNA-DIRECTED RNA POLYMERASE II SUBUNIT RPB3"/>
    <property type="match status" value="1"/>
</dbReference>
<dbReference type="SMART" id="SM00662">
    <property type="entry name" value="RPOLD"/>
    <property type="match status" value="1"/>
</dbReference>